<keyword evidence="1" id="KW-0812">Transmembrane</keyword>
<evidence type="ECO:0000313" key="3">
    <source>
        <dbReference type="Proteomes" id="UP000799766"/>
    </source>
</evidence>
<evidence type="ECO:0000256" key="1">
    <source>
        <dbReference type="SAM" id="Phobius"/>
    </source>
</evidence>
<feature type="transmembrane region" description="Helical" evidence="1">
    <location>
        <begin position="36"/>
        <end position="56"/>
    </location>
</feature>
<feature type="transmembrane region" description="Helical" evidence="1">
    <location>
        <begin position="118"/>
        <end position="142"/>
    </location>
</feature>
<dbReference type="AlphaFoldDB" id="A0A6A6NX86"/>
<evidence type="ECO:0000313" key="2">
    <source>
        <dbReference type="EMBL" id="KAF2456341.1"/>
    </source>
</evidence>
<dbReference type="EMBL" id="MU001683">
    <property type="protein sequence ID" value="KAF2456341.1"/>
    <property type="molecule type" value="Genomic_DNA"/>
</dbReference>
<accession>A0A6A6NX86</accession>
<keyword evidence="1" id="KW-1133">Transmembrane helix</keyword>
<protein>
    <submittedName>
        <fullName evidence="2">Uncharacterized protein</fullName>
    </submittedName>
</protein>
<keyword evidence="1" id="KW-0472">Membrane</keyword>
<name>A0A6A6NX86_9PEZI</name>
<keyword evidence="3" id="KW-1185">Reference proteome</keyword>
<sequence>MDGGMDAWASKQGRLEGRLRAQTRHFLQSFFPTFNLTSMFMFCLIFFLSSAPVLTYGAEHTDSTSWLANKDFFSWRLLFAPSFVSLSHLLLFSTMSFVGALRTRWAWLWLLAPGYACLARACLFFSFPFLWSLPGLFLMWLLHHFPFFYPRTFSLFCLPLPSIPACLVESGSECG</sequence>
<feature type="transmembrane region" description="Helical" evidence="1">
    <location>
        <begin position="77"/>
        <end position="98"/>
    </location>
</feature>
<organism evidence="2 3">
    <name type="scientific">Lineolata rhizophorae</name>
    <dbReference type="NCBI Taxonomy" id="578093"/>
    <lineage>
        <taxon>Eukaryota</taxon>
        <taxon>Fungi</taxon>
        <taxon>Dikarya</taxon>
        <taxon>Ascomycota</taxon>
        <taxon>Pezizomycotina</taxon>
        <taxon>Dothideomycetes</taxon>
        <taxon>Dothideomycetes incertae sedis</taxon>
        <taxon>Lineolatales</taxon>
        <taxon>Lineolataceae</taxon>
        <taxon>Lineolata</taxon>
    </lineage>
</organism>
<reference evidence="2" key="1">
    <citation type="journal article" date="2020" name="Stud. Mycol.">
        <title>101 Dothideomycetes genomes: a test case for predicting lifestyles and emergence of pathogens.</title>
        <authorList>
            <person name="Haridas S."/>
            <person name="Albert R."/>
            <person name="Binder M."/>
            <person name="Bloem J."/>
            <person name="Labutti K."/>
            <person name="Salamov A."/>
            <person name="Andreopoulos B."/>
            <person name="Baker S."/>
            <person name="Barry K."/>
            <person name="Bills G."/>
            <person name="Bluhm B."/>
            <person name="Cannon C."/>
            <person name="Castanera R."/>
            <person name="Culley D."/>
            <person name="Daum C."/>
            <person name="Ezra D."/>
            <person name="Gonzalez J."/>
            <person name="Henrissat B."/>
            <person name="Kuo A."/>
            <person name="Liang C."/>
            <person name="Lipzen A."/>
            <person name="Lutzoni F."/>
            <person name="Magnuson J."/>
            <person name="Mondo S."/>
            <person name="Nolan M."/>
            <person name="Ohm R."/>
            <person name="Pangilinan J."/>
            <person name="Park H.-J."/>
            <person name="Ramirez L."/>
            <person name="Alfaro M."/>
            <person name="Sun H."/>
            <person name="Tritt A."/>
            <person name="Yoshinaga Y."/>
            <person name="Zwiers L.-H."/>
            <person name="Turgeon B."/>
            <person name="Goodwin S."/>
            <person name="Spatafora J."/>
            <person name="Crous P."/>
            <person name="Grigoriev I."/>
        </authorList>
    </citation>
    <scope>NUCLEOTIDE SEQUENCE</scope>
    <source>
        <strain evidence="2">ATCC 16933</strain>
    </source>
</reference>
<proteinExistence type="predicted"/>
<gene>
    <name evidence="2" type="ORF">BDY21DRAFT_346852</name>
</gene>
<dbReference type="Proteomes" id="UP000799766">
    <property type="component" value="Unassembled WGS sequence"/>
</dbReference>